<sequence length="137" mass="15401">MFTVTARGVYGLSALIELALNYQQGPKQIKDIASAHGIPQHYLEQILVILKKSGVVESFRGAQGGYALARHPSRIQLLEVLSLLEGQLEVLPEQRQGNALGFFWNALENRIRDFLDRSLEDLLLEMQSQQSAMMYSI</sequence>
<dbReference type="PROSITE" id="PS51197">
    <property type="entry name" value="HTH_RRF2_2"/>
    <property type="match status" value="1"/>
</dbReference>
<dbReference type="Proteomes" id="UP000018680">
    <property type="component" value="Chromosome"/>
</dbReference>
<dbReference type="HOGENOM" id="CLU_107144_0_1_12"/>
<dbReference type="SUPFAM" id="SSF46785">
    <property type="entry name" value="Winged helix' DNA-binding domain"/>
    <property type="match status" value="1"/>
</dbReference>
<evidence type="ECO:0000313" key="2">
    <source>
        <dbReference type="Proteomes" id="UP000018680"/>
    </source>
</evidence>
<accession>V5WJ99</accession>
<dbReference type="InterPro" id="IPR036388">
    <property type="entry name" value="WH-like_DNA-bd_sf"/>
</dbReference>
<dbReference type="GO" id="GO:0005829">
    <property type="term" value="C:cytosol"/>
    <property type="evidence" value="ECO:0007669"/>
    <property type="project" value="TreeGrafter"/>
</dbReference>
<dbReference type="PANTHER" id="PTHR33221">
    <property type="entry name" value="WINGED HELIX-TURN-HELIX TRANSCRIPTIONAL REGULATOR, RRF2 FAMILY"/>
    <property type="match status" value="1"/>
</dbReference>
<dbReference type="Pfam" id="PF02082">
    <property type="entry name" value="Rrf2"/>
    <property type="match status" value="1"/>
</dbReference>
<dbReference type="InterPro" id="IPR030489">
    <property type="entry name" value="TR_Rrf2-type_CS"/>
</dbReference>
<dbReference type="RefSeq" id="WP_024268523.1">
    <property type="nucleotide sequence ID" value="NC_023035.1"/>
</dbReference>
<dbReference type="AlphaFoldDB" id="V5WJ99"/>
<name>V5WJ99_9SPIO</name>
<protein>
    <submittedName>
        <fullName evidence="1">Putative transcriptional regulator of cysteine synthase, Rrf2 family</fullName>
    </submittedName>
</protein>
<dbReference type="PROSITE" id="PS01332">
    <property type="entry name" value="HTH_RRF2_1"/>
    <property type="match status" value="1"/>
</dbReference>
<dbReference type="PATRIC" id="fig|1307761.3.peg.2251"/>
<organism evidence="1 2">
    <name type="scientific">Salinispira pacifica</name>
    <dbReference type="NCBI Taxonomy" id="1307761"/>
    <lineage>
        <taxon>Bacteria</taxon>
        <taxon>Pseudomonadati</taxon>
        <taxon>Spirochaetota</taxon>
        <taxon>Spirochaetia</taxon>
        <taxon>Spirochaetales</taxon>
        <taxon>Spirochaetaceae</taxon>
        <taxon>Salinispira</taxon>
    </lineage>
</organism>
<dbReference type="STRING" id="1307761.L21SP2_2258"/>
<dbReference type="InterPro" id="IPR000944">
    <property type="entry name" value="Tscrpt_reg_Rrf2"/>
</dbReference>
<reference evidence="1 2" key="1">
    <citation type="journal article" date="2015" name="Stand. Genomic Sci.">
        <title>Complete genome sequence and description of Salinispira pacifica gen. nov., sp. nov., a novel spirochaete isolated form a hypersaline microbial mat.</title>
        <authorList>
            <person name="Ben Hania W."/>
            <person name="Joseph M."/>
            <person name="Schumann P."/>
            <person name="Bunk B."/>
            <person name="Fiebig A."/>
            <person name="Sproer C."/>
            <person name="Klenk H.P."/>
            <person name="Fardeau M.L."/>
            <person name="Spring S."/>
        </authorList>
    </citation>
    <scope>NUCLEOTIDE SEQUENCE [LARGE SCALE GENOMIC DNA]</scope>
    <source>
        <strain evidence="1 2">L21-RPul-D2</strain>
    </source>
</reference>
<dbReference type="KEGG" id="slr:L21SP2_2258"/>
<gene>
    <name evidence="1" type="ORF">L21SP2_2258</name>
</gene>
<dbReference type="InterPro" id="IPR036390">
    <property type="entry name" value="WH_DNA-bd_sf"/>
</dbReference>
<dbReference type="NCBIfam" id="TIGR00738">
    <property type="entry name" value="rrf2_super"/>
    <property type="match status" value="1"/>
</dbReference>
<dbReference type="PANTHER" id="PTHR33221:SF16">
    <property type="entry name" value="HTH-TYPE TRANSCRIPTIONAL REGULATOR SLR0846-RELATED"/>
    <property type="match status" value="1"/>
</dbReference>
<dbReference type="Gene3D" id="1.10.10.10">
    <property type="entry name" value="Winged helix-like DNA-binding domain superfamily/Winged helix DNA-binding domain"/>
    <property type="match status" value="1"/>
</dbReference>
<dbReference type="eggNOG" id="COG1959">
    <property type="taxonomic scope" value="Bacteria"/>
</dbReference>
<dbReference type="EMBL" id="CP006939">
    <property type="protein sequence ID" value="AHC15619.1"/>
    <property type="molecule type" value="Genomic_DNA"/>
</dbReference>
<proteinExistence type="predicted"/>
<dbReference type="GO" id="GO:0003700">
    <property type="term" value="F:DNA-binding transcription factor activity"/>
    <property type="evidence" value="ECO:0007669"/>
    <property type="project" value="TreeGrafter"/>
</dbReference>
<keyword evidence="2" id="KW-1185">Reference proteome</keyword>
<evidence type="ECO:0000313" key="1">
    <source>
        <dbReference type="EMBL" id="AHC15619.1"/>
    </source>
</evidence>